<evidence type="ECO:0000256" key="2">
    <source>
        <dbReference type="SAM" id="Phobius"/>
    </source>
</evidence>
<keyword evidence="2" id="KW-0812">Transmembrane</keyword>
<feature type="region of interest" description="Disordered" evidence="1">
    <location>
        <begin position="41"/>
        <end position="100"/>
    </location>
</feature>
<organism evidence="3 4">
    <name type="scientific">Ascobolus immersus RN42</name>
    <dbReference type="NCBI Taxonomy" id="1160509"/>
    <lineage>
        <taxon>Eukaryota</taxon>
        <taxon>Fungi</taxon>
        <taxon>Dikarya</taxon>
        <taxon>Ascomycota</taxon>
        <taxon>Pezizomycotina</taxon>
        <taxon>Pezizomycetes</taxon>
        <taxon>Pezizales</taxon>
        <taxon>Ascobolaceae</taxon>
        <taxon>Ascobolus</taxon>
    </lineage>
</organism>
<feature type="compositionally biased region" description="Polar residues" evidence="1">
    <location>
        <begin position="43"/>
        <end position="58"/>
    </location>
</feature>
<dbReference type="Proteomes" id="UP000275078">
    <property type="component" value="Unassembled WGS sequence"/>
</dbReference>
<dbReference type="EMBL" id="ML119865">
    <property type="protein sequence ID" value="RPA72349.1"/>
    <property type="molecule type" value="Genomic_DNA"/>
</dbReference>
<proteinExistence type="predicted"/>
<feature type="region of interest" description="Disordered" evidence="1">
    <location>
        <begin position="128"/>
        <end position="153"/>
    </location>
</feature>
<dbReference type="AlphaFoldDB" id="A0A3N4HDI9"/>
<evidence type="ECO:0000313" key="4">
    <source>
        <dbReference type="Proteomes" id="UP000275078"/>
    </source>
</evidence>
<protein>
    <recommendedName>
        <fullName evidence="5">Transmembrane protein</fullName>
    </recommendedName>
</protein>
<sequence length="153" mass="16352">MSYESRSNAGKVIFPILGCFAFFIFVLICASKKKGKGPIWRANPTTVPPSTTATQPLQSGPEGVGRGDDGMDRPTPYSEYRGDALIPVPQPKPVHTSPLGSRREVDLEMGLGGTAGGAPYDVPPPAYSPPAYYDATQTPSVPLVGPRYSQEQR</sequence>
<gene>
    <name evidence="3" type="ORF">BJ508DRAFT_419509</name>
</gene>
<evidence type="ECO:0008006" key="5">
    <source>
        <dbReference type="Google" id="ProtNLM"/>
    </source>
</evidence>
<keyword evidence="2" id="KW-0472">Membrane</keyword>
<reference evidence="3 4" key="1">
    <citation type="journal article" date="2018" name="Nat. Ecol. Evol.">
        <title>Pezizomycetes genomes reveal the molecular basis of ectomycorrhizal truffle lifestyle.</title>
        <authorList>
            <person name="Murat C."/>
            <person name="Payen T."/>
            <person name="Noel B."/>
            <person name="Kuo A."/>
            <person name="Morin E."/>
            <person name="Chen J."/>
            <person name="Kohler A."/>
            <person name="Krizsan K."/>
            <person name="Balestrini R."/>
            <person name="Da Silva C."/>
            <person name="Montanini B."/>
            <person name="Hainaut M."/>
            <person name="Levati E."/>
            <person name="Barry K.W."/>
            <person name="Belfiori B."/>
            <person name="Cichocki N."/>
            <person name="Clum A."/>
            <person name="Dockter R.B."/>
            <person name="Fauchery L."/>
            <person name="Guy J."/>
            <person name="Iotti M."/>
            <person name="Le Tacon F."/>
            <person name="Lindquist E.A."/>
            <person name="Lipzen A."/>
            <person name="Malagnac F."/>
            <person name="Mello A."/>
            <person name="Molinier V."/>
            <person name="Miyauchi S."/>
            <person name="Poulain J."/>
            <person name="Riccioni C."/>
            <person name="Rubini A."/>
            <person name="Sitrit Y."/>
            <person name="Splivallo R."/>
            <person name="Traeger S."/>
            <person name="Wang M."/>
            <person name="Zifcakova L."/>
            <person name="Wipf D."/>
            <person name="Zambonelli A."/>
            <person name="Paolocci F."/>
            <person name="Nowrousian M."/>
            <person name="Ottonello S."/>
            <person name="Baldrian P."/>
            <person name="Spatafora J.W."/>
            <person name="Henrissat B."/>
            <person name="Nagy L.G."/>
            <person name="Aury J.M."/>
            <person name="Wincker P."/>
            <person name="Grigoriev I.V."/>
            <person name="Bonfante P."/>
            <person name="Martin F.M."/>
        </authorList>
    </citation>
    <scope>NUCLEOTIDE SEQUENCE [LARGE SCALE GENOMIC DNA]</scope>
    <source>
        <strain evidence="3 4">RN42</strain>
    </source>
</reference>
<feature type="transmembrane region" description="Helical" evidence="2">
    <location>
        <begin position="12"/>
        <end position="31"/>
    </location>
</feature>
<accession>A0A3N4HDI9</accession>
<name>A0A3N4HDI9_ASCIM</name>
<evidence type="ECO:0000313" key="3">
    <source>
        <dbReference type="EMBL" id="RPA72349.1"/>
    </source>
</evidence>
<evidence type="ECO:0000256" key="1">
    <source>
        <dbReference type="SAM" id="MobiDB-lite"/>
    </source>
</evidence>
<keyword evidence="2" id="KW-1133">Transmembrane helix</keyword>
<keyword evidence="4" id="KW-1185">Reference proteome</keyword>